<sequence length="260" mass="29501">MSKIVFFDIDGTLFYSGIGIPHSAKEALKQLFANGHKAVMCTGRSRGMIPESYFHMGFHGMILGAGAYVEYEGKVLRDDLMSGQEVRKVIDWGRKQEIGIILEGKNDGYYDADNHQTYYTDMVRRTERDCEVKLKSLSEAEAVQKWTYHHLDPERKYEIEDILKGKYIGTFHEPANSVEFLPKGIQKAKGIEWILEHTGLSWEDTYAFGDSANDIDMIRYVHYGTAMGNAVPELKEAADYVTERADRDGIALGLEHFGLI</sequence>
<dbReference type="Pfam" id="PF08282">
    <property type="entry name" value="Hydrolase_3"/>
    <property type="match status" value="1"/>
</dbReference>
<dbReference type="InterPro" id="IPR000150">
    <property type="entry name" value="Cof"/>
</dbReference>
<dbReference type="NCBIfam" id="TIGR01484">
    <property type="entry name" value="HAD-SF-IIB"/>
    <property type="match status" value="1"/>
</dbReference>
<comment type="caution">
    <text evidence="1">The sequence shown here is derived from an EMBL/GenBank/DDBJ whole genome shotgun (WGS) entry which is preliminary data.</text>
</comment>
<proteinExistence type="predicted"/>
<keyword evidence="1" id="KW-0378">Hydrolase</keyword>
<dbReference type="AlphaFoldDB" id="A0A9D2TA94"/>
<dbReference type="GO" id="GO:0005829">
    <property type="term" value="C:cytosol"/>
    <property type="evidence" value="ECO:0007669"/>
    <property type="project" value="TreeGrafter"/>
</dbReference>
<reference evidence="1" key="2">
    <citation type="submission" date="2021-04" db="EMBL/GenBank/DDBJ databases">
        <authorList>
            <person name="Gilroy R."/>
        </authorList>
    </citation>
    <scope>NUCLEOTIDE SEQUENCE</scope>
    <source>
        <strain evidence="1">ChiSjej3B21-8574</strain>
    </source>
</reference>
<dbReference type="Gene3D" id="3.30.1240.10">
    <property type="match status" value="1"/>
</dbReference>
<dbReference type="GO" id="GO:0016791">
    <property type="term" value="F:phosphatase activity"/>
    <property type="evidence" value="ECO:0007669"/>
    <property type="project" value="TreeGrafter"/>
</dbReference>
<dbReference type="InterPro" id="IPR036412">
    <property type="entry name" value="HAD-like_sf"/>
</dbReference>
<dbReference type="SFLD" id="SFLDS00003">
    <property type="entry name" value="Haloacid_Dehalogenase"/>
    <property type="match status" value="1"/>
</dbReference>
<dbReference type="PANTHER" id="PTHR10000">
    <property type="entry name" value="PHOSPHOSERINE PHOSPHATASE"/>
    <property type="match status" value="1"/>
</dbReference>
<evidence type="ECO:0000313" key="1">
    <source>
        <dbReference type="EMBL" id="HJC51419.1"/>
    </source>
</evidence>
<dbReference type="PANTHER" id="PTHR10000:SF25">
    <property type="entry name" value="PHOSPHATASE YKRA-RELATED"/>
    <property type="match status" value="1"/>
</dbReference>
<accession>A0A9D2TA94</accession>
<organism evidence="1 2">
    <name type="scientific">Candidatus Anaerostipes avistercoris</name>
    <dbReference type="NCBI Taxonomy" id="2838462"/>
    <lineage>
        <taxon>Bacteria</taxon>
        <taxon>Bacillati</taxon>
        <taxon>Bacillota</taxon>
        <taxon>Clostridia</taxon>
        <taxon>Lachnospirales</taxon>
        <taxon>Lachnospiraceae</taxon>
        <taxon>Anaerostipes</taxon>
    </lineage>
</organism>
<dbReference type="SFLD" id="SFLDG01140">
    <property type="entry name" value="C2.B:_Phosphomannomutase_and_P"/>
    <property type="match status" value="1"/>
</dbReference>
<reference evidence="1" key="1">
    <citation type="journal article" date="2021" name="PeerJ">
        <title>Extensive microbial diversity within the chicken gut microbiome revealed by metagenomics and culture.</title>
        <authorList>
            <person name="Gilroy R."/>
            <person name="Ravi A."/>
            <person name="Getino M."/>
            <person name="Pursley I."/>
            <person name="Horton D.L."/>
            <person name="Alikhan N.F."/>
            <person name="Baker D."/>
            <person name="Gharbi K."/>
            <person name="Hall N."/>
            <person name="Watson M."/>
            <person name="Adriaenssens E.M."/>
            <person name="Foster-Nyarko E."/>
            <person name="Jarju S."/>
            <person name="Secka A."/>
            <person name="Antonio M."/>
            <person name="Oren A."/>
            <person name="Chaudhuri R.R."/>
            <person name="La Ragione R."/>
            <person name="Hildebrand F."/>
            <person name="Pallen M.J."/>
        </authorList>
    </citation>
    <scope>NUCLEOTIDE SEQUENCE</scope>
    <source>
        <strain evidence="1">ChiSjej3B21-8574</strain>
    </source>
</reference>
<dbReference type="GO" id="GO:0000287">
    <property type="term" value="F:magnesium ion binding"/>
    <property type="evidence" value="ECO:0007669"/>
    <property type="project" value="TreeGrafter"/>
</dbReference>
<dbReference type="InterPro" id="IPR023214">
    <property type="entry name" value="HAD_sf"/>
</dbReference>
<name>A0A9D2TA94_9FIRM</name>
<protein>
    <submittedName>
        <fullName evidence="1">Cof-type HAD-IIB family hydrolase</fullName>
    </submittedName>
</protein>
<dbReference type="SUPFAM" id="SSF56784">
    <property type="entry name" value="HAD-like"/>
    <property type="match status" value="1"/>
</dbReference>
<gene>
    <name evidence="1" type="ORF">H9754_12775</name>
</gene>
<dbReference type="Gene3D" id="3.40.50.1000">
    <property type="entry name" value="HAD superfamily/HAD-like"/>
    <property type="match status" value="1"/>
</dbReference>
<dbReference type="PROSITE" id="PS01229">
    <property type="entry name" value="COF_2"/>
    <property type="match status" value="1"/>
</dbReference>
<dbReference type="NCBIfam" id="TIGR00099">
    <property type="entry name" value="Cof-subfamily"/>
    <property type="match status" value="1"/>
</dbReference>
<dbReference type="Proteomes" id="UP000823904">
    <property type="component" value="Unassembled WGS sequence"/>
</dbReference>
<evidence type="ECO:0000313" key="2">
    <source>
        <dbReference type="Proteomes" id="UP000823904"/>
    </source>
</evidence>
<dbReference type="InterPro" id="IPR006379">
    <property type="entry name" value="HAD-SF_hydro_IIB"/>
</dbReference>
<dbReference type="EMBL" id="DWWD01000047">
    <property type="protein sequence ID" value="HJC51419.1"/>
    <property type="molecule type" value="Genomic_DNA"/>
</dbReference>